<dbReference type="InterPro" id="IPR003660">
    <property type="entry name" value="HAMP_dom"/>
</dbReference>
<dbReference type="GO" id="GO:0000155">
    <property type="term" value="F:phosphorelay sensor kinase activity"/>
    <property type="evidence" value="ECO:0007669"/>
    <property type="project" value="InterPro"/>
</dbReference>
<evidence type="ECO:0000256" key="11">
    <source>
        <dbReference type="ARBA" id="ARBA00023136"/>
    </source>
</evidence>
<dbReference type="GO" id="GO:0005524">
    <property type="term" value="F:ATP binding"/>
    <property type="evidence" value="ECO:0007669"/>
    <property type="project" value="UniProtKB-KW"/>
</dbReference>
<feature type="transmembrane region" description="Helical" evidence="12">
    <location>
        <begin position="294"/>
        <end position="319"/>
    </location>
</feature>
<dbReference type="Gene3D" id="6.10.340.10">
    <property type="match status" value="1"/>
</dbReference>
<evidence type="ECO:0000256" key="2">
    <source>
        <dbReference type="ARBA" id="ARBA00022475"/>
    </source>
</evidence>
<keyword evidence="8" id="KW-0067">ATP-binding</keyword>
<comment type="subcellular location">
    <subcellularLocation>
        <location evidence="1">Cell membrane</location>
        <topology evidence="1">Multi-pass membrane protein</topology>
    </subcellularLocation>
</comment>
<keyword evidence="2" id="KW-1003">Cell membrane</keyword>
<feature type="domain" description="HAMP" evidence="13">
    <location>
        <begin position="317"/>
        <end position="369"/>
    </location>
</feature>
<dbReference type="Proteomes" id="UP000552038">
    <property type="component" value="Unassembled WGS sequence"/>
</dbReference>
<dbReference type="Gene3D" id="3.30.450.20">
    <property type="entry name" value="PAS domain"/>
    <property type="match status" value="2"/>
</dbReference>
<dbReference type="InterPro" id="IPR010559">
    <property type="entry name" value="Sig_transdc_His_kin_internal"/>
</dbReference>
<evidence type="ECO:0000256" key="9">
    <source>
        <dbReference type="ARBA" id="ARBA00022989"/>
    </source>
</evidence>
<accession>A0AAP6ZX16</accession>
<keyword evidence="4" id="KW-0808">Transferase</keyword>
<dbReference type="CDD" id="cd06225">
    <property type="entry name" value="HAMP"/>
    <property type="match status" value="1"/>
</dbReference>
<dbReference type="PANTHER" id="PTHR34220:SF11">
    <property type="entry name" value="SENSOR PROTEIN KINASE HPTS"/>
    <property type="match status" value="1"/>
</dbReference>
<dbReference type="SUPFAM" id="SSF158472">
    <property type="entry name" value="HAMP domain-like"/>
    <property type="match status" value="1"/>
</dbReference>
<dbReference type="SMART" id="SM00304">
    <property type="entry name" value="HAMP"/>
    <property type="match status" value="1"/>
</dbReference>
<evidence type="ECO:0000313" key="14">
    <source>
        <dbReference type="EMBL" id="NOJ71595.1"/>
    </source>
</evidence>
<evidence type="ECO:0000256" key="4">
    <source>
        <dbReference type="ARBA" id="ARBA00022679"/>
    </source>
</evidence>
<comment type="caution">
    <text evidence="14">The sequence shown here is derived from an EMBL/GenBank/DDBJ whole genome shotgun (WGS) entry which is preliminary data.</text>
</comment>
<evidence type="ECO:0000256" key="10">
    <source>
        <dbReference type="ARBA" id="ARBA00023012"/>
    </source>
</evidence>
<keyword evidence="7 14" id="KW-0418">Kinase</keyword>
<dbReference type="InterPro" id="IPR050640">
    <property type="entry name" value="Bact_2-comp_sensor_kinase"/>
</dbReference>
<protein>
    <submittedName>
        <fullName evidence="14">Histidine kinase</fullName>
    </submittedName>
</protein>
<sequence length="628" mass="72738">MKWNSIRTKLILFMLIATIVPTVATMIISYSYTTDSLKKRAIEQNHQLMFQGKTNLANFIDNLNRASLTIYTDFEFYRQLDRGYDDYTFDSYTYITLQNIASSMNGIWQVYFYRTETKRASLVIQSVPRRIYDAKIHEDTARYTKDGIQMQPTHLSHTYGFSSSPFFFPSVQVFTLHRPIYRIPSNDRLGMLSVDVKLDSLAQIVDQLYVKEQESIYLLDDLGHVFYADDRQLIGQQLQDIWYDRDRFNKQESSHFEQDGAIFIHERVSTPLTNWTLVKKIPKSYLLQGANQAAIINIMLIALSLIVIIIATIIVSFRITRPVRQLVRYINQVQTGNLRVDIQPVSNDEIGVVLKRFRNMMDMINNLILREYQLELANKSNQLKALQAQINPHFMNNALQSIGTQALQHNAPHIYKLVTALGKMMRYSMYTDQSTATVQEEIDHVKAYLQLQAQRFENTFQAVFDIDERTLDIHLPKMTLQPLVENYFKHGIDRSVPNGQLTIRCSCMERTEQQQDDAEVQYLQLMVEDNGRGMTLMRRIELNEKLQEVHPELLGTRTSHAISRDEFVSDNAAGSSSSIGLVNVLARLQLFTDGRSTMKVEEQVPHGTRIVIEMGLERENEHEGTDRR</sequence>
<dbReference type="SUPFAM" id="SSF55874">
    <property type="entry name" value="ATPase domain of HSP90 chaperone/DNA topoisomerase II/histidine kinase"/>
    <property type="match status" value="1"/>
</dbReference>
<dbReference type="GO" id="GO:0005886">
    <property type="term" value="C:plasma membrane"/>
    <property type="evidence" value="ECO:0007669"/>
    <property type="project" value="UniProtKB-SubCell"/>
</dbReference>
<evidence type="ECO:0000256" key="12">
    <source>
        <dbReference type="SAM" id="Phobius"/>
    </source>
</evidence>
<keyword evidence="10" id="KW-0902">Two-component regulatory system</keyword>
<dbReference type="EMBL" id="JABFOR010000015">
    <property type="protein sequence ID" value="NOJ71595.1"/>
    <property type="molecule type" value="Genomic_DNA"/>
</dbReference>
<evidence type="ECO:0000256" key="6">
    <source>
        <dbReference type="ARBA" id="ARBA00022741"/>
    </source>
</evidence>
<dbReference type="PANTHER" id="PTHR34220">
    <property type="entry name" value="SENSOR HISTIDINE KINASE YPDA"/>
    <property type="match status" value="1"/>
</dbReference>
<keyword evidence="5 12" id="KW-0812">Transmembrane</keyword>
<dbReference type="Pfam" id="PF06580">
    <property type="entry name" value="His_kinase"/>
    <property type="match status" value="1"/>
</dbReference>
<keyword evidence="11 12" id="KW-0472">Membrane</keyword>
<evidence type="ECO:0000256" key="8">
    <source>
        <dbReference type="ARBA" id="ARBA00022840"/>
    </source>
</evidence>
<proteinExistence type="predicted"/>
<dbReference type="Pfam" id="PF00672">
    <property type="entry name" value="HAMP"/>
    <property type="match status" value="1"/>
</dbReference>
<dbReference type="RefSeq" id="WP_171417044.1">
    <property type="nucleotide sequence ID" value="NZ_JABFOR010000015.1"/>
</dbReference>
<evidence type="ECO:0000259" key="13">
    <source>
        <dbReference type="PROSITE" id="PS50885"/>
    </source>
</evidence>
<keyword evidence="6" id="KW-0547">Nucleotide-binding</keyword>
<evidence type="ECO:0000256" key="3">
    <source>
        <dbReference type="ARBA" id="ARBA00022553"/>
    </source>
</evidence>
<dbReference type="InterPro" id="IPR036890">
    <property type="entry name" value="HATPase_C_sf"/>
</dbReference>
<dbReference type="Gene3D" id="3.30.565.10">
    <property type="entry name" value="Histidine kinase-like ATPase, C-terminal domain"/>
    <property type="match status" value="1"/>
</dbReference>
<gene>
    <name evidence="14" type="ORF">HMI46_13650</name>
</gene>
<keyword evidence="3" id="KW-0597">Phosphoprotein</keyword>
<organism evidence="14 15">
    <name type="scientific">Paenibacillus alvei</name>
    <name type="common">Bacillus alvei</name>
    <dbReference type="NCBI Taxonomy" id="44250"/>
    <lineage>
        <taxon>Bacteria</taxon>
        <taxon>Bacillati</taxon>
        <taxon>Bacillota</taxon>
        <taxon>Bacilli</taxon>
        <taxon>Bacillales</taxon>
        <taxon>Paenibacillaceae</taxon>
        <taxon>Paenibacillus</taxon>
    </lineage>
</organism>
<dbReference type="AlphaFoldDB" id="A0AAP6ZX16"/>
<evidence type="ECO:0000313" key="15">
    <source>
        <dbReference type="Proteomes" id="UP000552038"/>
    </source>
</evidence>
<keyword evidence="9 12" id="KW-1133">Transmembrane helix</keyword>
<evidence type="ECO:0000256" key="7">
    <source>
        <dbReference type="ARBA" id="ARBA00022777"/>
    </source>
</evidence>
<name>A0AAP6ZX16_PAEAL</name>
<reference evidence="14 15" key="1">
    <citation type="submission" date="2020-05" db="EMBL/GenBank/DDBJ databases">
        <title>Whole genome sequencing and identification of novel metabolites from Paenibacillus alvei strain JR949.</title>
        <authorList>
            <person name="Rajendhran J."/>
            <person name="Sree Pranav P."/>
            <person name="Mahalakshmi B."/>
            <person name="Karthikeyan R."/>
        </authorList>
    </citation>
    <scope>NUCLEOTIDE SEQUENCE [LARGE SCALE GENOMIC DNA]</scope>
    <source>
        <strain evidence="14 15">JR949</strain>
    </source>
</reference>
<dbReference type="PROSITE" id="PS50885">
    <property type="entry name" value="HAMP"/>
    <property type="match status" value="1"/>
</dbReference>
<evidence type="ECO:0000256" key="1">
    <source>
        <dbReference type="ARBA" id="ARBA00004651"/>
    </source>
</evidence>
<feature type="transmembrane region" description="Helical" evidence="12">
    <location>
        <begin position="12"/>
        <end position="32"/>
    </location>
</feature>
<evidence type="ECO:0000256" key="5">
    <source>
        <dbReference type="ARBA" id="ARBA00022692"/>
    </source>
</evidence>